<keyword evidence="1" id="KW-0472">Membrane</keyword>
<evidence type="ECO:0000256" key="1">
    <source>
        <dbReference type="SAM" id="Phobius"/>
    </source>
</evidence>
<dbReference type="RefSeq" id="XP_001310459.1">
    <property type="nucleotide sequence ID" value="XM_001310458.1"/>
</dbReference>
<protein>
    <submittedName>
        <fullName evidence="2">Uncharacterized protein</fullName>
    </submittedName>
</protein>
<dbReference type="Proteomes" id="UP000001542">
    <property type="component" value="Unassembled WGS sequence"/>
</dbReference>
<keyword evidence="3" id="KW-1185">Reference proteome</keyword>
<reference evidence="2" key="2">
    <citation type="journal article" date="2007" name="Science">
        <title>Draft genome sequence of the sexually transmitted pathogen Trichomonas vaginalis.</title>
        <authorList>
            <person name="Carlton J.M."/>
            <person name="Hirt R.P."/>
            <person name="Silva J.C."/>
            <person name="Delcher A.L."/>
            <person name="Schatz M."/>
            <person name="Zhao Q."/>
            <person name="Wortman J.R."/>
            <person name="Bidwell S.L."/>
            <person name="Alsmark U.C.M."/>
            <person name="Besteiro S."/>
            <person name="Sicheritz-Ponten T."/>
            <person name="Noel C.J."/>
            <person name="Dacks J.B."/>
            <person name="Foster P.G."/>
            <person name="Simillion C."/>
            <person name="Van de Peer Y."/>
            <person name="Miranda-Saavedra D."/>
            <person name="Barton G.J."/>
            <person name="Westrop G.D."/>
            <person name="Mueller S."/>
            <person name="Dessi D."/>
            <person name="Fiori P.L."/>
            <person name="Ren Q."/>
            <person name="Paulsen I."/>
            <person name="Zhang H."/>
            <person name="Bastida-Corcuera F.D."/>
            <person name="Simoes-Barbosa A."/>
            <person name="Brown M.T."/>
            <person name="Hayes R.D."/>
            <person name="Mukherjee M."/>
            <person name="Okumura C.Y."/>
            <person name="Schneider R."/>
            <person name="Smith A.J."/>
            <person name="Vanacova S."/>
            <person name="Villalvazo M."/>
            <person name="Haas B.J."/>
            <person name="Pertea M."/>
            <person name="Feldblyum T.V."/>
            <person name="Utterback T.R."/>
            <person name="Shu C.L."/>
            <person name="Osoegawa K."/>
            <person name="de Jong P.J."/>
            <person name="Hrdy I."/>
            <person name="Horvathova L."/>
            <person name="Zubacova Z."/>
            <person name="Dolezal P."/>
            <person name="Malik S.B."/>
            <person name="Logsdon J.M. Jr."/>
            <person name="Henze K."/>
            <person name="Gupta A."/>
            <person name="Wang C.C."/>
            <person name="Dunne R.L."/>
            <person name="Upcroft J.A."/>
            <person name="Upcroft P."/>
            <person name="White O."/>
            <person name="Salzberg S.L."/>
            <person name="Tang P."/>
            <person name="Chiu C.-H."/>
            <person name="Lee Y.-S."/>
            <person name="Embley T.M."/>
            <person name="Coombs G.H."/>
            <person name="Mottram J.C."/>
            <person name="Tachezy J."/>
            <person name="Fraser-Liggett C.M."/>
            <person name="Johnson P.J."/>
        </authorList>
    </citation>
    <scope>NUCLEOTIDE SEQUENCE [LARGE SCALE GENOMIC DNA]</scope>
    <source>
        <strain evidence="2">G3</strain>
    </source>
</reference>
<organism evidence="2 3">
    <name type="scientific">Trichomonas vaginalis (strain ATCC PRA-98 / G3)</name>
    <dbReference type="NCBI Taxonomy" id="412133"/>
    <lineage>
        <taxon>Eukaryota</taxon>
        <taxon>Metamonada</taxon>
        <taxon>Parabasalia</taxon>
        <taxon>Trichomonadida</taxon>
        <taxon>Trichomonadidae</taxon>
        <taxon>Trichomonas</taxon>
    </lineage>
</organism>
<gene>
    <name evidence="2" type="ORF">TVAG_331150</name>
</gene>
<keyword evidence="1" id="KW-0812">Transmembrane</keyword>
<evidence type="ECO:0000313" key="3">
    <source>
        <dbReference type="Proteomes" id="UP000001542"/>
    </source>
</evidence>
<feature type="transmembrane region" description="Helical" evidence="1">
    <location>
        <begin position="178"/>
        <end position="196"/>
    </location>
</feature>
<reference evidence="2" key="1">
    <citation type="submission" date="2006-10" db="EMBL/GenBank/DDBJ databases">
        <authorList>
            <person name="Amadeo P."/>
            <person name="Zhao Q."/>
            <person name="Wortman J."/>
            <person name="Fraser-Liggett C."/>
            <person name="Carlton J."/>
        </authorList>
    </citation>
    <scope>NUCLEOTIDE SEQUENCE</scope>
    <source>
        <strain evidence="2">G3</strain>
    </source>
</reference>
<sequence length="197" mass="23289">MDNQIDQDIYIKDQENVTEQQQKDDGKTFINDDFKDIIKLTKEYLDLINPYQDYTYSSNIECNYVIPSPYAKKHNYIPPPIDKYKLRFLYKLKDGKEINFDHPLPPDLPLESAVDSPHEEEEHNEEDIIIRSDIVCCRPDNPDAMEILQYLAIIILPILGPVLYYYWKDTNQKLAQKLMYATFITLVIFIFILFVVL</sequence>
<dbReference type="AlphaFoldDB" id="A2FC34"/>
<accession>A2FC34</accession>
<evidence type="ECO:0000313" key="2">
    <source>
        <dbReference type="EMBL" id="EAX97529.1"/>
    </source>
</evidence>
<dbReference type="EMBL" id="DS113711">
    <property type="protein sequence ID" value="EAX97529.1"/>
    <property type="molecule type" value="Genomic_DNA"/>
</dbReference>
<dbReference type="VEuPathDB" id="TrichDB:TVAGG3_0757490"/>
<feature type="transmembrane region" description="Helical" evidence="1">
    <location>
        <begin position="147"/>
        <end position="166"/>
    </location>
</feature>
<name>A2FC34_TRIV3</name>
<dbReference type="InParanoid" id="A2FC34"/>
<dbReference type="VEuPathDB" id="TrichDB:TVAG_331150"/>
<proteinExistence type="predicted"/>
<dbReference type="KEGG" id="tva:4755314"/>
<keyword evidence="1" id="KW-1133">Transmembrane helix</keyword>